<feature type="compositionally biased region" description="Pro residues" evidence="1">
    <location>
        <begin position="1"/>
        <end position="12"/>
    </location>
</feature>
<dbReference type="EMBL" id="JAXQPW010000002">
    <property type="protein sequence ID" value="MDZ5661649.1"/>
    <property type="molecule type" value="Genomic_DNA"/>
</dbReference>
<reference evidence="2 3" key="1">
    <citation type="submission" date="2023-11" db="EMBL/GenBank/DDBJ databases">
        <title>Novel species in genus Nocardioides.</title>
        <authorList>
            <person name="Zhou H."/>
        </authorList>
    </citation>
    <scope>NUCLEOTIDE SEQUENCE [LARGE SCALE GENOMIC DNA]</scope>
    <source>
        <strain evidence="2 3">S-58</strain>
    </source>
</reference>
<evidence type="ECO:0000313" key="2">
    <source>
        <dbReference type="EMBL" id="MDZ5661649.1"/>
    </source>
</evidence>
<feature type="region of interest" description="Disordered" evidence="1">
    <location>
        <begin position="1"/>
        <end position="25"/>
    </location>
</feature>
<gene>
    <name evidence="2" type="ORF">SFC79_07745</name>
</gene>
<keyword evidence="3" id="KW-1185">Reference proteome</keyword>
<evidence type="ECO:0000313" key="3">
    <source>
        <dbReference type="Proteomes" id="UP001291999"/>
    </source>
</evidence>
<proteinExistence type="predicted"/>
<organism evidence="2 3">
    <name type="scientific">Nocardioides renjunii</name>
    <dbReference type="NCBI Taxonomy" id="3095075"/>
    <lineage>
        <taxon>Bacteria</taxon>
        <taxon>Bacillati</taxon>
        <taxon>Actinomycetota</taxon>
        <taxon>Actinomycetes</taxon>
        <taxon>Propionibacteriales</taxon>
        <taxon>Nocardioidaceae</taxon>
        <taxon>Nocardioides</taxon>
    </lineage>
</organism>
<dbReference type="RefSeq" id="WP_322423897.1">
    <property type="nucleotide sequence ID" value="NZ_JAXQPW010000002.1"/>
</dbReference>
<accession>A0ABU5K9K6</accession>
<dbReference type="Proteomes" id="UP001291999">
    <property type="component" value="Unassembled WGS sequence"/>
</dbReference>
<evidence type="ECO:0000256" key="1">
    <source>
        <dbReference type="SAM" id="MobiDB-lite"/>
    </source>
</evidence>
<comment type="caution">
    <text evidence="2">The sequence shown here is derived from an EMBL/GenBank/DDBJ whole genome shotgun (WGS) entry which is preliminary data.</text>
</comment>
<sequence length="182" mass="19298">MTPPPTDAFPPDRPTDPASSDPVMADPMLRVLRERHPEVDVVVLPQPAPAPVAPELTAAERDGLAAALDRSLDDLLARVVPDPEAAPVVREARWHTDEWGQSCYSCTAVVGPLATGGNIALLRATGHALVGLGWQARPVPGDRPRLVARRRGGLEGAATVRPDSVVLDLRTAKVRAVQEVAS</sequence>
<name>A0ABU5K9K6_9ACTN</name>
<protein>
    <submittedName>
        <fullName evidence="2">Uncharacterized protein</fullName>
    </submittedName>
</protein>